<keyword evidence="2" id="KW-1185">Reference proteome</keyword>
<dbReference type="EMBL" id="JAVFKD010000014">
    <property type="protein sequence ID" value="KAK5990718.1"/>
    <property type="molecule type" value="Genomic_DNA"/>
</dbReference>
<sequence>MPRRPRSKEEDDPSLVALQAQKRILQLKRERDERIQAVVEKTDAAMADLRSRIMEQHEQNQRQIAKQRAQSVMNIVELVERREDIEVEMADTVVKTHAIVRELEEMMLTGYDGRLADAKASKDRLRGQRT</sequence>
<name>A0ABR0SEY7_9HYPO</name>
<dbReference type="Proteomes" id="UP001338125">
    <property type="component" value="Unassembled WGS sequence"/>
</dbReference>
<evidence type="ECO:0000313" key="2">
    <source>
        <dbReference type="Proteomes" id="UP001338125"/>
    </source>
</evidence>
<evidence type="ECO:0000313" key="1">
    <source>
        <dbReference type="EMBL" id="KAK5990718.1"/>
    </source>
</evidence>
<proteinExistence type="predicted"/>
<gene>
    <name evidence="1" type="ORF">PT974_08987</name>
</gene>
<protein>
    <submittedName>
        <fullName evidence="1">Uncharacterized protein</fullName>
    </submittedName>
</protein>
<organism evidence="1 2">
    <name type="scientific">Cladobotryum mycophilum</name>
    <dbReference type="NCBI Taxonomy" id="491253"/>
    <lineage>
        <taxon>Eukaryota</taxon>
        <taxon>Fungi</taxon>
        <taxon>Dikarya</taxon>
        <taxon>Ascomycota</taxon>
        <taxon>Pezizomycotina</taxon>
        <taxon>Sordariomycetes</taxon>
        <taxon>Hypocreomycetidae</taxon>
        <taxon>Hypocreales</taxon>
        <taxon>Hypocreaceae</taxon>
        <taxon>Cladobotryum</taxon>
    </lineage>
</organism>
<accession>A0ABR0SEY7</accession>
<reference evidence="1 2" key="1">
    <citation type="submission" date="2024-01" db="EMBL/GenBank/DDBJ databases">
        <title>Complete genome of Cladobotryum mycophilum ATHUM6906.</title>
        <authorList>
            <person name="Christinaki A.C."/>
            <person name="Myridakis A.I."/>
            <person name="Kouvelis V.N."/>
        </authorList>
    </citation>
    <scope>NUCLEOTIDE SEQUENCE [LARGE SCALE GENOMIC DNA]</scope>
    <source>
        <strain evidence="1 2">ATHUM6906</strain>
    </source>
</reference>
<comment type="caution">
    <text evidence="1">The sequence shown here is derived from an EMBL/GenBank/DDBJ whole genome shotgun (WGS) entry which is preliminary data.</text>
</comment>